<dbReference type="EMBL" id="MSCK01000001">
    <property type="protein sequence ID" value="PQJ71941.1"/>
    <property type="molecule type" value="Genomic_DNA"/>
</dbReference>
<accession>A0A2P6CAM0</accession>
<dbReference type="Proteomes" id="UP000247345">
    <property type="component" value="Unassembled WGS sequence"/>
</dbReference>
<dbReference type="InterPro" id="IPR038604">
    <property type="entry name" value="HopJ_sf"/>
</dbReference>
<dbReference type="AlphaFoldDB" id="A0A2P6CAM0"/>
<reference evidence="1 2" key="1">
    <citation type="submission" date="2016-12" db="EMBL/GenBank/DDBJ databases">
        <title>Trade-off between light-utilization and light-protection in marine flavobacteria.</title>
        <authorList>
            <person name="Kumagai Y."/>
            <person name="Yoshizawa S."/>
            <person name="Kogure K."/>
            <person name="Iwasaki W."/>
        </authorList>
    </citation>
    <scope>NUCLEOTIDE SEQUENCE [LARGE SCALE GENOMIC DNA]</scope>
    <source>
        <strain evidence="1 2">KCTC 12100</strain>
    </source>
</reference>
<protein>
    <submittedName>
        <fullName evidence="1">Type III effector</fullName>
    </submittedName>
</protein>
<proteinExistence type="predicted"/>
<dbReference type="Pfam" id="PF08888">
    <property type="entry name" value="HopJ"/>
    <property type="match status" value="1"/>
</dbReference>
<organism evidence="1 2">
    <name type="scientific">Polaribacter butkevichii</name>
    <dbReference type="NCBI Taxonomy" id="218490"/>
    <lineage>
        <taxon>Bacteria</taxon>
        <taxon>Pseudomonadati</taxon>
        <taxon>Bacteroidota</taxon>
        <taxon>Flavobacteriia</taxon>
        <taxon>Flavobacteriales</taxon>
        <taxon>Flavobacteriaceae</taxon>
    </lineage>
</organism>
<dbReference type="RefSeq" id="WP_105047595.1">
    <property type="nucleotide sequence ID" value="NZ_CP150661.1"/>
</dbReference>
<evidence type="ECO:0000313" key="1">
    <source>
        <dbReference type="EMBL" id="PQJ71941.1"/>
    </source>
</evidence>
<keyword evidence="2" id="KW-1185">Reference proteome</keyword>
<dbReference type="OrthoDB" id="9790826at2"/>
<gene>
    <name evidence="1" type="ORF">BTO14_01140</name>
</gene>
<sequence length="114" mass="12952">MIIQELITKLKSNPTSINFADTMQVIEDNYNFTPTTFTNGDITNNAGENSGSCKLFAFAKHQKLRKEETLFCFGEHYKNVLEDENGDSHQNIRNFMKFGFDGLSFDGKALELKS</sequence>
<dbReference type="Gene3D" id="3.20.160.10">
    <property type="entry name" value="vpa0580 domain like"/>
    <property type="match status" value="1"/>
</dbReference>
<name>A0A2P6CAM0_9FLAO</name>
<comment type="caution">
    <text evidence="1">The sequence shown here is derived from an EMBL/GenBank/DDBJ whole genome shotgun (WGS) entry which is preliminary data.</text>
</comment>
<dbReference type="InterPro" id="IPR014984">
    <property type="entry name" value="HopJ"/>
</dbReference>
<evidence type="ECO:0000313" key="2">
    <source>
        <dbReference type="Proteomes" id="UP000247345"/>
    </source>
</evidence>